<gene>
    <name evidence="3" type="ORF">PILCRDRAFT_6825</name>
</gene>
<reference evidence="4" key="2">
    <citation type="submission" date="2015-01" db="EMBL/GenBank/DDBJ databases">
        <title>Evolutionary Origins and Diversification of the Mycorrhizal Mutualists.</title>
        <authorList>
            <consortium name="DOE Joint Genome Institute"/>
            <consortium name="Mycorrhizal Genomics Consortium"/>
            <person name="Kohler A."/>
            <person name="Kuo A."/>
            <person name="Nagy L.G."/>
            <person name="Floudas D."/>
            <person name="Copeland A."/>
            <person name="Barry K.W."/>
            <person name="Cichocki N."/>
            <person name="Veneault-Fourrey C."/>
            <person name="LaButti K."/>
            <person name="Lindquist E.A."/>
            <person name="Lipzen A."/>
            <person name="Lundell T."/>
            <person name="Morin E."/>
            <person name="Murat C."/>
            <person name="Riley R."/>
            <person name="Ohm R."/>
            <person name="Sun H."/>
            <person name="Tunlid A."/>
            <person name="Henrissat B."/>
            <person name="Grigoriev I.V."/>
            <person name="Hibbett D.S."/>
            <person name="Martin F."/>
        </authorList>
    </citation>
    <scope>NUCLEOTIDE SEQUENCE [LARGE SCALE GENOMIC DNA]</scope>
    <source>
        <strain evidence="4">F 1598</strain>
    </source>
</reference>
<dbReference type="Proteomes" id="UP000054166">
    <property type="component" value="Unassembled WGS sequence"/>
</dbReference>
<dbReference type="InterPro" id="IPR045339">
    <property type="entry name" value="DUF6534"/>
</dbReference>
<dbReference type="PANTHER" id="PTHR40465:SF1">
    <property type="entry name" value="DUF6534 DOMAIN-CONTAINING PROTEIN"/>
    <property type="match status" value="1"/>
</dbReference>
<feature type="transmembrane region" description="Helical" evidence="1">
    <location>
        <begin position="66"/>
        <end position="90"/>
    </location>
</feature>
<keyword evidence="1" id="KW-1133">Transmembrane helix</keyword>
<evidence type="ECO:0000256" key="1">
    <source>
        <dbReference type="SAM" id="Phobius"/>
    </source>
</evidence>
<dbReference type="HOGENOM" id="CLU_2062359_0_0_1"/>
<accession>A0A0C3BCD9</accession>
<evidence type="ECO:0000313" key="3">
    <source>
        <dbReference type="EMBL" id="KIM83968.1"/>
    </source>
</evidence>
<sequence length="119" mass="13186">MSIGLITLNDILATGMLCFILFRAFTGTQKGDTLVTKTIAYALNTGLLTCIGSATVLVLIAVSVDKLYYCAVYIFFVKLYANSLLAMLNWRRAARETTLRETVFEFSTIPWGLSVRSEV</sequence>
<keyword evidence="1" id="KW-0812">Transmembrane</keyword>
<reference evidence="3 4" key="1">
    <citation type="submission" date="2014-04" db="EMBL/GenBank/DDBJ databases">
        <authorList>
            <consortium name="DOE Joint Genome Institute"/>
            <person name="Kuo A."/>
            <person name="Tarkka M."/>
            <person name="Buscot F."/>
            <person name="Kohler A."/>
            <person name="Nagy L.G."/>
            <person name="Floudas D."/>
            <person name="Copeland A."/>
            <person name="Barry K.W."/>
            <person name="Cichocki N."/>
            <person name="Veneault-Fourrey C."/>
            <person name="LaButti K."/>
            <person name="Lindquist E.A."/>
            <person name="Lipzen A."/>
            <person name="Lundell T."/>
            <person name="Morin E."/>
            <person name="Murat C."/>
            <person name="Sun H."/>
            <person name="Tunlid A."/>
            <person name="Henrissat B."/>
            <person name="Grigoriev I.V."/>
            <person name="Hibbett D.S."/>
            <person name="Martin F."/>
            <person name="Nordberg H.P."/>
            <person name="Cantor M.N."/>
            <person name="Hua S.X."/>
        </authorList>
    </citation>
    <scope>NUCLEOTIDE SEQUENCE [LARGE SCALE GENOMIC DNA]</scope>
    <source>
        <strain evidence="3 4">F 1598</strain>
    </source>
</reference>
<keyword evidence="4" id="KW-1185">Reference proteome</keyword>
<dbReference type="InParanoid" id="A0A0C3BCD9"/>
<protein>
    <recommendedName>
        <fullName evidence="2">DUF6534 domain-containing protein</fullName>
    </recommendedName>
</protein>
<dbReference type="EMBL" id="KN832989">
    <property type="protein sequence ID" value="KIM83968.1"/>
    <property type="molecule type" value="Genomic_DNA"/>
</dbReference>
<dbReference type="PANTHER" id="PTHR40465">
    <property type="entry name" value="CHROMOSOME 1, WHOLE GENOME SHOTGUN SEQUENCE"/>
    <property type="match status" value="1"/>
</dbReference>
<dbReference type="OrthoDB" id="3220866at2759"/>
<name>A0A0C3BCD9_PILCF</name>
<proteinExistence type="predicted"/>
<keyword evidence="1" id="KW-0472">Membrane</keyword>
<feature type="domain" description="DUF6534" evidence="2">
    <location>
        <begin position="8"/>
        <end position="92"/>
    </location>
</feature>
<dbReference type="STRING" id="765440.A0A0C3BCD9"/>
<evidence type="ECO:0000313" key="4">
    <source>
        <dbReference type="Proteomes" id="UP000054166"/>
    </source>
</evidence>
<dbReference type="Pfam" id="PF20152">
    <property type="entry name" value="DUF6534"/>
    <property type="match status" value="1"/>
</dbReference>
<feature type="transmembrane region" description="Helical" evidence="1">
    <location>
        <begin position="38"/>
        <end position="60"/>
    </location>
</feature>
<evidence type="ECO:0000259" key="2">
    <source>
        <dbReference type="Pfam" id="PF20152"/>
    </source>
</evidence>
<feature type="transmembrane region" description="Helical" evidence="1">
    <location>
        <begin position="6"/>
        <end position="26"/>
    </location>
</feature>
<dbReference type="AlphaFoldDB" id="A0A0C3BCD9"/>
<organism evidence="3 4">
    <name type="scientific">Piloderma croceum (strain F 1598)</name>
    <dbReference type="NCBI Taxonomy" id="765440"/>
    <lineage>
        <taxon>Eukaryota</taxon>
        <taxon>Fungi</taxon>
        <taxon>Dikarya</taxon>
        <taxon>Basidiomycota</taxon>
        <taxon>Agaricomycotina</taxon>
        <taxon>Agaricomycetes</taxon>
        <taxon>Agaricomycetidae</taxon>
        <taxon>Atheliales</taxon>
        <taxon>Atheliaceae</taxon>
        <taxon>Piloderma</taxon>
    </lineage>
</organism>